<evidence type="ECO:0000256" key="1">
    <source>
        <dbReference type="SAM" id="MobiDB-lite"/>
    </source>
</evidence>
<proteinExistence type="predicted"/>
<feature type="compositionally biased region" description="Polar residues" evidence="1">
    <location>
        <begin position="80"/>
        <end position="89"/>
    </location>
</feature>
<gene>
    <name evidence="2" type="ORF">ATL39_2787</name>
</gene>
<dbReference type="Pfam" id="PF11213">
    <property type="entry name" value="DUF3006"/>
    <property type="match status" value="1"/>
</dbReference>
<evidence type="ECO:0000313" key="3">
    <source>
        <dbReference type="Proteomes" id="UP000285120"/>
    </source>
</evidence>
<dbReference type="AlphaFoldDB" id="A0A419V0J9"/>
<dbReference type="OrthoDB" id="2366034at2"/>
<sequence>MEVRGILDRIEDDKYAVILVEELGKEYVIDKDQLPPDLSIGDWSIVSLKNEKIIQLFKDKKKTSDAKNVTKQKLEKVKSKSTNSKFKKR</sequence>
<organism evidence="2 3">
    <name type="scientific">Sinobaca qinghaiensis</name>
    <dbReference type="NCBI Taxonomy" id="342944"/>
    <lineage>
        <taxon>Bacteria</taxon>
        <taxon>Bacillati</taxon>
        <taxon>Bacillota</taxon>
        <taxon>Bacilli</taxon>
        <taxon>Bacillales</taxon>
        <taxon>Sporolactobacillaceae</taxon>
        <taxon>Sinobaca</taxon>
    </lineage>
</organism>
<dbReference type="EMBL" id="RAPK01000010">
    <property type="protein sequence ID" value="RKD71390.1"/>
    <property type="molecule type" value="Genomic_DNA"/>
</dbReference>
<evidence type="ECO:0008006" key="4">
    <source>
        <dbReference type="Google" id="ProtNLM"/>
    </source>
</evidence>
<comment type="caution">
    <text evidence="2">The sequence shown here is derived from an EMBL/GenBank/DDBJ whole genome shotgun (WGS) entry which is preliminary data.</text>
</comment>
<name>A0A419V0J9_9BACL</name>
<reference evidence="2 3" key="1">
    <citation type="submission" date="2018-09" db="EMBL/GenBank/DDBJ databases">
        <title>Genomic Encyclopedia of Archaeal and Bacterial Type Strains, Phase II (KMG-II): from individual species to whole genera.</title>
        <authorList>
            <person name="Goeker M."/>
        </authorList>
    </citation>
    <scope>NUCLEOTIDE SEQUENCE [LARGE SCALE GENOMIC DNA]</scope>
    <source>
        <strain evidence="2 3">DSM 17008</strain>
    </source>
</reference>
<evidence type="ECO:0000313" key="2">
    <source>
        <dbReference type="EMBL" id="RKD71390.1"/>
    </source>
</evidence>
<dbReference type="RefSeq" id="WP_120193923.1">
    <property type="nucleotide sequence ID" value="NZ_RAPK01000010.1"/>
</dbReference>
<keyword evidence="3" id="KW-1185">Reference proteome</keyword>
<dbReference type="InterPro" id="IPR021377">
    <property type="entry name" value="DUF3006"/>
</dbReference>
<dbReference type="Proteomes" id="UP000285120">
    <property type="component" value="Unassembled WGS sequence"/>
</dbReference>
<feature type="region of interest" description="Disordered" evidence="1">
    <location>
        <begin position="68"/>
        <end position="89"/>
    </location>
</feature>
<protein>
    <recommendedName>
        <fullName evidence="4">DUF3006 family protein</fullName>
    </recommendedName>
</protein>
<accession>A0A419V0J9</accession>